<reference evidence="4" key="1">
    <citation type="submission" date="2022-01" db="EMBL/GenBank/DDBJ databases">
        <title>Colwellia maritima, isolated from seawater.</title>
        <authorList>
            <person name="Kristyanto S."/>
            <person name="Jung J."/>
            <person name="Jeon C.O."/>
        </authorList>
    </citation>
    <scope>NUCLEOTIDE SEQUENCE</scope>
    <source>
        <strain evidence="4">MSW7</strain>
    </source>
</reference>
<evidence type="ECO:0000256" key="1">
    <source>
        <dbReference type="ARBA" id="ARBA00022737"/>
    </source>
</evidence>
<gene>
    <name evidence="4" type="ORF">L3081_05880</name>
</gene>
<dbReference type="PROSITE" id="PS50088">
    <property type="entry name" value="ANK_REPEAT"/>
    <property type="match status" value="7"/>
</dbReference>
<dbReference type="SUPFAM" id="SSF48403">
    <property type="entry name" value="Ankyrin repeat"/>
    <property type="match status" value="1"/>
</dbReference>
<name>A0ABS9WYF9_9GAMM</name>
<dbReference type="PANTHER" id="PTHR24123:SF33">
    <property type="entry name" value="PROTEIN HOS4"/>
    <property type="match status" value="1"/>
</dbReference>
<protein>
    <submittedName>
        <fullName evidence="4">Ankyrin repeat domain-containing protein</fullName>
    </submittedName>
</protein>
<dbReference type="InterPro" id="IPR036770">
    <property type="entry name" value="Ankyrin_rpt-contain_sf"/>
</dbReference>
<feature type="repeat" description="ANK" evidence="3">
    <location>
        <begin position="117"/>
        <end position="149"/>
    </location>
</feature>
<comment type="caution">
    <text evidence="4">The sequence shown here is derived from an EMBL/GenBank/DDBJ whole genome shotgun (WGS) entry which is preliminary data.</text>
</comment>
<evidence type="ECO:0000256" key="3">
    <source>
        <dbReference type="PROSITE-ProRule" id="PRU00023"/>
    </source>
</evidence>
<dbReference type="PROSITE" id="PS50297">
    <property type="entry name" value="ANK_REP_REGION"/>
    <property type="match status" value="1"/>
</dbReference>
<feature type="repeat" description="ANK" evidence="3">
    <location>
        <begin position="50"/>
        <end position="82"/>
    </location>
</feature>
<dbReference type="SMART" id="SM00248">
    <property type="entry name" value="ANK"/>
    <property type="match status" value="8"/>
</dbReference>
<dbReference type="InterPro" id="IPR051165">
    <property type="entry name" value="Multifunctional_ANK_Repeat"/>
</dbReference>
<feature type="repeat" description="ANK" evidence="3">
    <location>
        <begin position="216"/>
        <end position="249"/>
    </location>
</feature>
<dbReference type="InterPro" id="IPR002110">
    <property type="entry name" value="Ankyrin_rpt"/>
</dbReference>
<evidence type="ECO:0000313" key="4">
    <source>
        <dbReference type="EMBL" id="MCI2283009.1"/>
    </source>
</evidence>
<dbReference type="Proteomes" id="UP001139646">
    <property type="component" value="Unassembled WGS sequence"/>
</dbReference>
<dbReference type="PANTHER" id="PTHR24123">
    <property type="entry name" value="ANKYRIN REPEAT-CONTAINING"/>
    <property type="match status" value="1"/>
</dbReference>
<feature type="repeat" description="ANK" evidence="3">
    <location>
        <begin position="250"/>
        <end position="282"/>
    </location>
</feature>
<proteinExistence type="predicted"/>
<dbReference type="Pfam" id="PF12796">
    <property type="entry name" value="Ank_2"/>
    <property type="match status" value="2"/>
</dbReference>
<keyword evidence="2 3" id="KW-0040">ANK repeat</keyword>
<organism evidence="4 5">
    <name type="scientific">Colwellia maritima</name>
    <dbReference type="NCBI Taxonomy" id="2912588"/>
    <lineage>
        <taxon>Bacteria</taxon>
        <taxon>Pseudomonadati</taxon>
        <taxon>Pseudomonadota</taxon>
        <taxon>Gammaproteobacteria</taxon>
        <taxon>Alteromonadales</taxon>
        <taxon>Colwelliaceae</taxon>
        <taxon>Colwellia</taxon>
    </lineage>
</organism>
<sequence>MRTSKNIILVLLCIFYLQSCTLSPQHAIRNNDLDYVKNIQSSEVNLQILKMWTPLHYAIVQRKTVFVDILLDKGANPNTANQFGMNAFLAAVNTNQVEIAETLLESHGANVNHLNNKNVGAVELAVVQGNIEMLELLIKHNVDVNTVNVKNASPIALAVSKSNDKMLGMLIDAGGDVNRVGNNPTAMLINAAYGGNKEIVTLLINGGAKPNAANEYGRTALLAAVSMNQVEIVETLLESHGANVNHLNNKNVGAVELAVVQGNIEMLELLIKHNVDVNTVNVKNASPIALAVSKSNDKMLGMLIDAGGDVTYTNNNSAPLLTDAAYIGNKNLVVFFG</sequence>
<dbReference type="RefSeq" id="WP_242284147.1">
    <property type="nucleotide sequence ID" value="NZ_JAKKSL010000001.1"/>
</dbReference>
<dbReference type="EMBL" id="JAKKSL010000001">
    <property type="protein sequence ID" value="MCI2283009.1"/>
    <property type="molecule type" value="Genomic_DNA"/>
</dbReference>
<evidence type="ECO:0000313" key="5">
    <source>
        <dbReference type="Proteomes" id="UP001139646"/>
    </source>
</evidence>
<feature type="repeat" description="ANK" evidence="3">
    <location>
        <begin position="283"/>
        <end position="315"/>
    </location>
</feature>
<keyword evidence="5" id="KW-1185">Reference proteome</keyword>
<dbReference type="Gene3D" id="1.25.40.20">
    <property type="entry name" value="Ankyrin repeat-containing domain"/>
    <property type="match status" value="3"/>
</dbReference>
<accession>A0ABS9WYF9</accession>
<feature type="repeat" description="ANK" evidence="3">
    <location>
        <begin position="183"/>
        <end position="215"/>
    </location>
</feature>
<keyword evidence="1" id="KW-0677">Repeat</keyword>
<evidence type="ECO:0000256" key="2">
    <source>
        <dbReference type="ARBA" id="ARBA00023043"/>
    </source>
</evidence>
<feature type="repeat" description="ANK" evidence="3">
    <location>
        <begin position="150"/>
        <end position="182"/>
    </location>
</feature>